<gene>
    <name evidence="1" type="ORF">F511_45488</name>
</gene>
<accession>A0A2Z7A3D1</accession>
<protein>
    <submittedName>
        <fullName evidence="1">Uncharacterized protein</fullName>
    </submittedName>
</protein>
<reference evidence="1 2" key="1">
    <citation type="journal article" date="2015" name="Proc. Natl. Acad. Sci. U.S.A.">
        <title>The resurrection genome of Boea hygrometrica: A blueprint for survival of dehydration.</title>
        <authorList>
            <person name="Xiao L."/>
            <person name="Yang G."/>
            <person name="Zhang L."/>
            <person name="Yang X."/>
            <person name="Zhao S."/>
            <person name="Ji Z."/>
            <person name="Zhou Q."/>
            <person name="Hu M."/>
            <person name="Wang Y."/>
            <person name="Chen M."/>
            <person name="Xu Y."/>
            <person name="Jin H."/>
            <person name="Xiao X."/>
            <person name="Hu G."/>
            <person name="Bao F."/>
            <person name="Hu Y."/>
            <person name="Wan P."/>
            <person name="Li L."/>
            <person name="Deng X."/>
            <person name="Kuang T."/>
            <person name="Xiang C."/>
            <person name="Zhu J.K."/>
            <person name="Oliver M.J."/>
            <person name="He Y."/>
        </authorList>
    </citation>
    <scope>NUCLEOTIDE SEQUENCE [LARGE SCALE GENOMIC DNA]</scope>
    <source>
        <strain evidence="2">cv. XS01</strain>
    </source>
</reference>
<name>A0A2Z7A3D1_9LAMI</name>
<dbReference type="Proteomes" id="UP000250235">
    <property type="component" value="Unassembled WGS sequence"/>
</dbReference>
<evidence type="ECO:0000313" key="2">
    <source>
        <dbReference type="Proteomes" id="UP000250235"/>
    </source>
</evidence>
<dbReference type="EMBL" id="KV046440">
    <property type="protein sequence ID" value="KZV07031.1"/>
    <property type="molecule type" value="Genomic_DNA"/>
</dbReference>
<dbReference type="AlphaFoldDB" id="A0A2Z7A3D1"/>
<keyword evidence="2" id="KW-1185">Reference proteome</keyword>
<evidence type="ECO:0000313" key="1">
    <source>
        <dbReference type="EMBL" id="KZV07031.1"/>
    </source>
</evidence>
<organism evidence="1 2">
    <name type="scientific">Dorcoceras hygrometricum</name>
    <dbReference type="NCBI Taxonomy" id="472368"/>
    <lineage>
        <taxon>Eukaryota</taxon>
        <taxon>Viridiplantae</taxon>
        <taxon>Streptophyta</taxon>
        <taxon>Embryophyta</taxon>
        <taxon>Tracheophyta</taxon>
        <taxon>Spermatophyta</taxon>
        <taxon>Magnoliopsida</taxon>
        <taxon>eudicotyledons</taxon>
        <taxon>Gunneridae</taxon>
        <taxon>Pentapetalae</taxon>
        <taxon>asterids</taxon>
        <taxon>lamiids</taxon>
        <taxon>Lamiales</taxon>
        <taxon>Gesneriaceae</taxon>
        <taxon>Didymocarpoideae</taxon>
        <taxon>Trichosporeae</taxon>
        <taxon>Loxocarpinae</taxon>
        <taxon>Dorcoceras</taxon>
    </lineage>
</organism>
<proteinExistence type="predicted"/>
<sequence length="114" mass="11855">MPKTSPDGGRTAAAAANIACGAWPHAAAPSAATSLDTVRQGWHTAGRPQCKTAPRREAAALVVQQVARNSSTRRSEISGHGQPFVAHACDEHRPALEQQLRKAAGPLAGQRTAC</sequence>